<reference evidence="1 2" key="1">
    <citation type="submission" date="2018-06" db="EMBL/GenBank/DDBJ databases">
        <authorList>
            <consortium name="Pathogen Informatics"/>
            <person name="Doyle S."/>
        </authorList>
    </citation>
    <scope>NUCLEOTIDE SEQUENCE [LARGE SCALE GENOMIC DNA]</scope>
    <source>
        <strain evidence="1 2">NCTC11224</strain>
    </source>
</reference>
<organism evidence="1 2">
    <name type="scientific">Enterocloster clostridioformis</name>
    <dbReference type="NCBI Taxonomy" id="1531"/>
    <lineage>
        <taxon>Bacteria</taxon>
        <taxon>Bacillati</taxon>
        <taxon>Bacillota</taxon>
        <taxon>Clostridia</taxon>
        <taxon>Lachnospirales</taxon>
        <taxon>Lachnospiraceae</taxon>
        <taxon>Enterocloster</taxon>
    </lineage>
</organism>
<dbReference type="EMBL" id="UAVW01000016">
    <property type="protein sequence ID" value="SQB14915.1"/>
    <property type="molecule type" value="Genomic_DNA"/>
</dbReference>
<proteinExistence type="predicted"/>
<gene>
    <name evidence="1" type="ORF">NCTC11224_03969</name>
</gene>
<accession>A0A2X2USS6</accession>
<keyword evidence="2" id="KW-1185">Reference proteome</keyword>
<dbReference type="AlphaFoldDB" id="A0A2X2USS6"/>
<sequence length="117" mass="13429">MDDLRYSWKAWNPENEYQKTPAGNYICSAVFSADIGNYIRLSLYQTDSGRKYGLFLSVRVWKEDGCKENKLCHAQRVASFSAKLPPASALALAEEWFAAWLRDQISFSRLELAELLK</sequence>
<evidence type="ECO:0000313" key="1">
    <source>
        <dbReference type="EMBL" id="SQB14915.1"/>
    </source>
</evidence>
<protein>
    <submittedName>
        <fullName evidence="1">Uncharacterized protein</fullName>
    </submittedName>
</protein>
<dbReference type="Proteomes" id="UP000251853">
    <property type="component" value="Unassembled WGS sequence"/>
</dbReference>
<name>A0A2X2USS6_9FIRM</name>
<dbReference type="RefSeq" id="WP_055176151.1">
    <property type="nucleotide sequence ID" value="NZ_JAIWZC010000001.1"/>
</dbReference>
<evidence type="ECO:0000313" key="2">
    <source>
        <dbReference type="Proteomes" id="UP000251853"/>
    </source>
</evidence>